<dbReference type="RefSeq" id="XP_002540774.1">
    <property type="nucleotide sequence ID" value="XM_002540728.1"/>
</dbReference>
<evidence type="ECO:0000313" key="2">
    <source>
        <dbReference type="Proteomes" id="UP000002058"/>
    </source>
</evidence>
<gene>
    <name evidence="1" type="ORF">UREG_00287</name>
</gene>
<dbReference type="InParanoid" id="C4JD87"/>
<dbReference type="AlphaFoldDB" id="C4JD87"/>
<dbReference type="GeneID" id="8439043"/>
<dbReference type="KEGG" id="ure:UREG_00287"/>
<accession>C4JD87</accession>
<dbReference type="Proteomes" id="UP000002058">
    <property type="component" value="Unassembled WGS sequence"/>
</dbReference>
<dbReference type="VEuPathDB" id="FungiDB:UREG_00287"/>
<keyword evidence="2" id="KW-1185">Reference proteome</keyword>
<proteinExistence type="predicted"/>
<name>C4JD87_UNCRE</name>
<organism evidence="1 2">
    <name type="scientific">Uncinocarpus reesii (strain UAMH 1704)</name>
    <dbReference type="NCBI Taxonomy" id="336963"/>
    <lineage>
        <taxon>Eukaryota</taxon>
        <taxon>Fungi</taxon>
        <taxon>Dikarya</taxon>
        <taxon>Ascomycota</taxon>
        <taxon>Pezizomycotina</taxon>
        <taxon>Eurotiomycetes</taxon>
        <taxon>Eurotiomycetidae</taxon>
        <taxon>Onygenales</taxon>
        <taxon>Onygenaceae</taxon>
        <taxon>Uncinocarpus</taxon>
    </lineage>
</organism>
<dbReference type="EMBL" id="CH476615">
    <property type="protein sequence ID" value="EEP75441.1"/>
    <property type="molecule type" value="Genomic_DNA"/>
</dbReference>
<sequence>MSYRCLVTVSLMVSPLAHKRPAIKPVDYFCYPSPMPSRASSSPILWCYSEHPTAAQNDALAIGGNSTLVEAYVRTTTSDSLIYEATLNLSACYLLST</sequence>
<reference evidence="2" key="1">
    <citation type="journal article" date="2009" name="Genome Res.">
        <title>Comparative genomic analyses of the human fungal pathogens Coccidioides and their relatives.</title>
        <authorList>
            <person name="Sharpton T.J."/>
            <person name="Stajich J.E."/>
            <person name="Rounsley S.D."/>
            <person name="Gardner M.J."/>
            <person name="Wortman J.R."/>
            <person name="Jordar V.S."/>
            <person name="Maiti R."/>
            <person name="Kodira C.D."/>
            <person name="Neafsey D.E."/>
            <person name="Zeng Q."/>
            <person name="Hung C.-Y."/>
            <person name="McMahan C."/>
            <person name="Muszewska A."/>
            <person name="Grynberg M."/>
            <person name="Mandel M.A."/>
            <person name="Kellner E.M."/>
            <person name="Barker B.M."/>
            <person name="Galgiani J.N."/>
            <person name="Orbach M.J."/>
            <person name="Kirkland T.N."/>
            <person name="Cole G.T."/>
            <person name="Henn M.R."/>
            <person name="Birren B.W."/>
            <person name="Taylor J.W."/>
        </authorList>
    </citation>
    <scope>NUCLEOTIDE SEQUENCE [LARGE SCALE GENOMIC DNA]</scope>
    <source>
        <strain evidence="2">UAMH 1704</strain>
    </source>
</reference>
<evidence type="ECO:0000313" key="1">
    <source>
        <dbReference type="EMBL" id="EEP75441.1"/>
    </source>
</evidence>
<protein>
    <submittedName>
        <fullName evidence="1">Uncharacterized protein</fullName>
    </submittedName>
</protein>
<dbReference type="HOGENOM" id="CLU_2348247_0_0_1"/>